<evidence type="ECO:0000313" key="1">
    <source>
        <dbReference type="EMBL" id="SFJ90839.1"/>
    </source>
</evidence>
<protein>
    <submittedName>
        <fullName evidence="1">3-methyladenine DNA glycosylase AlkD</fullName>
    </submittedName>
</protein>
<dbReference type="SUPFAM" id="SSF48371">
    <property type="entry name" value="ARM repeat"/>
    <property type="match status" value="1"/>
</dbReference>
<dbReference type="Proteomes" id="UP000183557">
    <property type="component" value="Unassembled WGS sequence"/>
</dbReference>
<dbReference type="AlphaFoldDB" id="A0A1I3V751"/>
<dbReference type="EMBL" id="FOSB01000005">
    <property type="protein sequence ID" value="SFJ90839.1"/>
    <property type="molecule type" value="Genomic_DNA"/>
</dbReference>
<dbReference type="Gene3D" id="1.20.1660.10">
    <property type="entry name" value="Hypothetical protein (EF3068)"/>
    <property type="match status" value="1"/>
</dbReference>
<organism evidence="1 2">
    <name type="scientific">Halobacillus dabanensis</name>
    <dbReference type="NCBI Taxonomy" id="240302"/>
    <lineage>
        <taxon>Bacteria</taxon>
        <taxon>Bacillati</taxon>
        <taxon>Bacillota</taxon>
        <taxon>Bacilli</taxon>
        <taxon>Bacillales</taxon>
        <taxon>Bacillaceae</taxon>
        <taxon>Halobacillus</taxon>
    </lineage>
</organism>
<dbReference type="Gene3D" id="1.25.40.290">
    <property type="entry name" value="ARM repeat domains"/>
    <property type="match status" value="1"/>
</dbReference>
<dbReference type="Pfam" id="PF08713">
    <property type="entry name" value="DNA_alkylation"/>
    <property type="match status" value="1"/>
</dbReference>
<sequence length="239" mass="28328">MEAKDLDRAREFCETVTAALEQNRCEENREAMEKYMKNHFSFFGIKSQERKRIVAPIMKEFQGIDEEERLKAAVLLFQKPERECQYAALAFLEKGVKKAPEQAIETYKQLLQTKSWWDTVDPLASNLCGMYFLRYPDKLTPYTEAWRTSDHMWVRRSSLLHQLKYKEKTDEELFFSTIDTLKSEKEFFIEKAIGWALREYSKTNAAAVVRYLEMTDVRPLSRREGLKWLKNKHPELLSS</sequence>
<evidence type="ECO:0000313" key="2">
    <source>
        <dbReference type="Proteomes" id="UP000183557"/>
    </source>
</evidence>
<dbReference type="InterPro" id="IPR016024">
    <property type="entry name" value="ARM-type_fold"/>
</dbReference>
<gene>
    <name evidence="1" type="ORF">SAMN04487936_105161</name>
</gene>
<proteinExistence type="predicted"/>
<keyword evidence="2" id="KW-1185">Reference proteome</keyword>
<dbReference type="OrthoDB" id="9775346at2"/>
<accession>A0A1I3V751</accession>
<dbReference type="InterPro" id="IPR014825">
    <property type="entry name" value="DNA_alkylation"/>
</dbReference>
<dbReference type="PANTHER" id="PTHR34070">
    <property type="entry name" value="ARMADILLO-TYPE FOLD"/>
    <property type="match status" value="1"/>
</dbReference>
<reference evidence="2" key="1">
    <citation type="submission" date="2016-10" db="EMBL/GenBank/DDBJ databases">
        <authorList>
            <person name="Varghese N."/>
            <person name="Submissions S."/>
        </authorList>
    </citation>
    <scope>NUCLEOTIDE SEQUENCE [LARGE SCALE GENOMIC DNA]</scope>
    <source>
        <strain evidence="2">CGMCC 1.3704</strain>
    </source>
</reference>
<name>A0A1I3V751_HALDA</name>
<dbReference type="CDD" id="cd07064">
    <property type="entry name" value="AlkD_like_1"/>
    <property type="match status" value="1"/>
</dbReference>
<dbReference type="PANTHER" id="PTHR34070:SF1">
    <property type="entry name" value="DNA ALKYLATION REPAIR PROTEIN"/>
    <property type="match status" value="1"/>
</dbReference>